<dbReference type="PRINTS" id="PR00724">
    <property type="entry name" value="CRBOXYPTASEC"/>
</dbReference>
<keyword evidence="2" id="KW-0645">Protease</keyword>
<evidence type="ECO:0000313" key="4">
    <source>
        <dbReference type="WBParaSite" id="SMUV_0000155001-mRNA-1"/>
    </source>
</evidence>
<keyword evidence="2" id="KW-0378">Hydrolase</keyword>
<dbReference type="STRING" id="451379.A0A0N5ABM4"/>
<keyword evidence="3" id="KW-1185">Reference proteome</keyword>
<dbReference type="Proteomes" id="UP000046393">
    <property type="component" value="Unplaced"/>
</dbReference>
<proteinExistence type="inferred from homology"/>
<sequence length="400" mass="44725">FAESQHNATGDPLILWIHGGPGCSGLSAYLTENGPFTVTKGGNSLSINEYSWNKFANFLVIESPVGVGYSYADNGDLSNNDEAATEDNWQALKAFFTEHPSYLNNDLYIIGESYGGVTVPLLSKKILQNQQNLHMNLKGIGIGNGYVSKSLDTNTLVLYAYTHGMIDEKVWQKVSEKCCNGNTNECAFYSFTGWDFCSLFVQEAIQNIWFDGIYAMDIYLKCSNDNSMQYQKFLSEVKETMPKKPLSHLLYAINSLCWNEPRDSIYLNLDAVREALNVSNSVRQWYSCSGAVYDNYDQMTHETKTHYKDLANAGIQMLFYSGDTDMVCNFLQGQQFVDGLGYSQTSPKSVYRVSGQVGGQYAEYGQIRFATVRGAGHIAAAEKPDVLYHLIDAFLKNMKP</sequence>
<dbReference type="PANTHER" id="PTHR11802">
    <property type="entry name" value="SERINE PROTEASE FAMILY S10 SERINE CARBOXYPEPTIDASE"/>
    <property type="match status" value="1"/>
</dbReference>
<dbReference type="InterPro" id="IPR029058">
    <property type="entry name" value="AB_hydrolase_fold"/>
</dbReference>
<dbReference type="EC" id="3.4.16.-" evidence="2"/>
<evidence type="ECO:0000313" key="3">
    <source>
        <dbReference type="Proteomes" id="UP000046393"/>
    </source>
</evidence>
<dbReference type="Gene3D" id="3.40.50.1820">
    <property type="entry name" value="alpha/beta hydrolase"/>
    <property type="match status" value="1"/>
</dbReference>
<dbReference type="GO" id="GO:0004185">
    <property type="term" value="F:serine-type carboxypeptidase activity"/>
    <property type="evidence" value="ECO:0007669"/>
    <property type="project" value="UniProtKB-UniRule"/>
</dbReference>
<evidence type="ECO:0000256" key="2">
    <source>
        <dbReference type="RuleBase" id="RU361156"/>
    </source>
</evidence>
<accession>A0A0N5ABM4</accession>
<dbReference type="PANTHER" id="PTHR11802:SF418">
    <property type="entry name" value="SERINE CARBOXYPEPTIDASE CTSA-1.1"/>
    <property type="match status" value="1"/>
</dbReference>
<dbReference type="GO" id="GO:0006508">
    <property type="term" value="P:proteolysis"/>
    <property type="evidence" value="ECO:0007669"/>
    <property type="project" value="UniProtKB-KW"/>
</dbReference>
<dbReference type="InterPro" id="IPR018202">
    <property type="entry name" value="Ser_caboxypep_ser_AS"/>
</dbReference>
<dbReference type="Pfam" id="PF00450">
    <property type="entry name" value="Peptidase_S10"/>
    <property type="match status" value="1"/>
</dbReference>
<dbReference type="InterPro" id="IPR001563">
    <property type="entry name" value="Peptidase_S10"/>
</dbReference>
<dbReference type="PROSITE" id="PS00131">
    <property type="entry name" value="CARBOXYPEPT_SER_SER"/>
    <property type="match status" value="1"/>
</dbReference>
<dbReference type="SUPFAM" id="SSF53474">
    <property type="entry name" value="alpha/beta-Hydrolases"/>
    <property type="match status" value="1"/>
</dbReference>
<name>A0A0N5ABM4_9BILA</name>
<protein>
    <recommendedName>
        <fullName evidence="2">Carboxypeptidase</fullName>
        <ecNumber evidence="2">3.4.16.-</ecNumber>
    </recommendedName>
</protein>
<reference evidence="4" key="1">
    <citation type="submission" date="2017-02" db="UniProtKB">
        <authorList>
            <consortium name="WormBaseParasite"/>
        </authorList>
    </citation>
    <scope>IDENTIFICATION</scope>
</reference>
<dbReference type="AlphaFoldDB" id="A0A0N5ABM4"/>
<dbReference type="WBParaSite" id="SMUV_0000155001-mRNA-1">
    <property type="protein sequence ID" value="SMUV_0000155001-mRNA-1"/>
    <property type="gene ID" value="SMUV_0000155001"/>
</dbReference>
<keyword evidence="2" id="KW-0121">Carboxypeptidase</keyword>
<evidence type="ECO:0000256" key="1">
    <source>
        <dbReference type="ARBA" id="ARBA00009431"/>
    </source>
</evidence>
<organism evidence="3 4">
    <name type="scientific">Syphacia muris</name>
    <dbReference type="NCBI Taxonomy" id="451379"/>
    <lineage>
        <taxon>Eukaryota</taxon>
        <taxon>Metazoa</taxon>
        <taxon>Ecdysozoa</taxon>
        <taxon>Nematoda</taxon>
        <taxon>Chromadorea</taxon>
        <taxon>Rhabditida</taxon>
        <taxon>Spirurina</taxon>
        <taxon>Oxyuridomorpha</taxon>
        <taxon>Oxyuroidea</taxon>
        <taxon>Oxyuridae</taxon>
        <taxon>Syphacia</taxon>
    </lineage>
</organism>
<comment type="similarity">
    <text evidence="1 2">Belongs to the peptidase S10 family.</text>
</comment>